<evidence type="ECO:0000256" key="4">
    <source>
        <dbReference type="ARBA" id="ARBA00022692"/>
    </source>
</evidence>
<keyword evidence="6" id="KW-0418">Kinase</keyword>
<feature type="transmembrane region" description="Helical" evidence="11">
    <location>
        <begin position="61"/>
        <end position="80"/>
    </location>
</feature>
<dbReference type="Gene3D" id="1.20.120.620">
    <property type="entry name" value="Backbone structure of the membrane domain of e. Coli histidine kinase receptor kdpd"/>
    <property type="match status" value="1"/>
</dbReference>
<dbReference type="RefSeq" id="WP_002515066.1">
    <property type="nucleotide sequence ID" value="NZ_AP022844.1"/>
</dbReference>
<evidence type="ECO:0000256" key="2">
    <source>
        <dbReference type="ARBA" id="ARBA00022553"/>
    </source>
</evidence>
<feature type="domain" description="Sensor protein KdpD transmembrane" evidence="12">
    <location>
        <begin position="17"/>
        <end position="120"/>
    </location>
</feature>
<protein>
    <submittedName>
        <fullName evidence="14">DUF4118 domain-containing protein</fullName>
    </submittedName>
</protein>
<reference evidence="14 15" key="1">
    <citation type="submission" date="2017-02" db="EMBL/GenBank/DDBJ databases">
        <title>Prevalence of linear plasmids in Cutibacterium acnes isolates obtained from cancerous prostatic tissue.</title>
        <authorList>
            <person name="Davidsson S."/>
            <person name="Bruggemann H."/>
        </authorList>
    </citation>
    <scope>NUCLEOTIDE SEQUENCE [LARGE SCALE GENOMIC DNA]</scope>
    <source>
        <strain evidence="14 15">11-78</strain>
    </source>
</reference>
<keyword evidence="9" id="KW-0902">Two-component regulatory system</keyword>
<evidence type="ECO:0000259" key="12">
    <source>
        <dbReference type="Pfam" id="PF13493"/>
    </source>
</evidence>
<keyword evidence="5" id="KW-0547">Nucleotide-binding</keyword>
<dbReference type="GeneID" id="92856407"/>
<dbReference type="GO" id="GO:0016301">
    <property type="term" value="F:kinase activity"/>
    <property type="evidence" value="ECO:0007669"/>
    <property type="project" value="UniProtKB-KW"/>
</dbReference>
<evidence type="ECO:0000313" key="13">
    <source>
        <dbReference type="EMBL" id="AXM06674.1"/>
    </source>
</evidence>
<comment type="subcellular location">
    <subcellularLocation>
        <location evidence="1">Membrane</location>
        <topology evidence="1">Multi-pass membrane protein</topology>
    </subcellularLocation>
</comment>
<sequence length="229" mass="24026">MDPMNRSSSSAALLVGAVAVPIAVCAVLSALIDVFVAPAAALVLVLVIVIVCLRGSWLVDALVIVVSAIGFDFFLTYPYRSMKIASRPDIEVTIVLFVVGAAIAGISRWALTASDLAERRQGYVTYALDARSGDMSRDEVAQRLAGLVGAEAGAWVDGAPPSGEAVIQDATAMRTDVGLEDPSRVGFPTDRFICFPAAGGYIRISAASRHVRPTAEQMRAACLLASQIS</sequence>
<dbReference type="GO" id="GO:0016020">
    <property type="term" value="C:membrane"/>
    <property type="evidence" value="ECO:0007669"/>
    <property type="project" value="UniProtKB-SubCell"/>
</dbReference>
<dbReference type="Proteomes" id="UP000226191">
    <property type="component" value="Unassembled WGS sequence"/>
</dbReference>
<feature type="transmembrane region" description="Helical" evidence="11">
    <location>
        <begin position="35"/>
        <end position="54"/>
    </location>
</feature>
<evidence type="ECO:0000256" key="5">
    <source>
        <dbReference type="ARBA" id="ARBA00022741"/>
    </source>
</evidence>
<name>A0A2B7IC39_CUTAC</name>
<dbReference type="OrthoDB" id="3696881at2"/>
<proteinExistence type="predicted"/>
<dbReference type="InterPro" id="IPR038318">
    <property type="entry name" value="KdpD_sf"/>
</dbReference>
<evidence type="ECO:0000313" key="14">
    <source>
        <dbReference type="EMBL" id="PGF34899.1"/>
    </source>
</evidence>
<dbReference type="AlphaFoldDB" id="A0A2B7IC39"/>
<keyword evidence="7" id="KW-0067">ATP-binding</keyword>
<dbReference type="GO" id="GO:0000160">
    <property type="term" value="P:phosphorelay signal transduction system"/>
    <property type="evidence" value="ECO:0007669"/>
    <property type="project" value="UniProtKB-KW"/>
</dbReference>
<dbReference type="EMBL" id="MVCE01000002">
    <property type="protein sequence ID" value="PGF34899.1"/>
    <property type="molecule type" value="Genomic_DNA"/>
</dbReference>
<reference evidence="13 16" key="2">
    <citation type="submission" date="2018-08" db="EMBL/GenBank/DDBJ databases">
        <title>Genome sequencing of Cutibacterium acnes KCOM 1315.</title>
        <authorList>
            <person name="Kook J.-K."/>
            <person name="Park S.-N."/>
            <person name="Lim Y.K."/>
        </authorList>
    </citation>
    <scope>NUCLEOTIDE SEQUENCE [LARGE SCALE GENOMIC DNA]</scope>
    <source>
        <strain evidence="13 16">KCOM 1315</strain>
    </source>
</reference>
<gene>
    <name evidence="14" type="ORF">B1B09_04590</name>
    <name evidence="13" type="ORF">DXN06_05615</name>
</gene>
<evidence type="ECO:0000313" key="15">
    <source>
        <dbReference type="Proteomes" id="UP000226191"/>
    </source>
</evidence>
<evidence type="ECO:0000256" key="9">
    <source>
        <dbReference type="ARBA" id="ARBA00023012"/>
    </source>
</evidence>
<evidence type="ECO:0000256" key="8">
    <source>
        <dbReference type="ARBA" id="ARBA00022989"/>
    </source>
</evidence>
<feature type="transmembrane region" description="Helical" evidence="11">
    <location>
        <begin position="92"/>
        <end position="111"/>
    </location>
</feature>
<keyword evidence="8 11" id="KW-1133">Transmembrane helix</keyword>
<dbReference type="Pfam" id="PF13493">
    <property type="entry name" value="DUF4118"/>
    <property type="match status" value="1"/>
</dbReference>
<organism evidence="14 15">
    <name type="scientific">Cutibacterium acnes</name>
    <name type="common">Propionibacterium acnes</name>
    <dbReference type="NCBI Taxonomy" id="1747"/>
    <lineage>
        <taxon>Bacteria</taxon>
        <taxon>Bacillati</taxon>
        <taxon>Actinomycetota</taxon>
        <taxon>Actinomycetes</taxon>
        <taxon>Propionibacteriales</taxon>
        <taxon>Propionibacteriaceae</taxon>
        <taxon>Cutibacterium</taxon>
    </lineage>
</organism>
<keyword evidence="4 11" id="KW-0812">Transmembrane</keyword>
<dbReference type="Proteomes" id="UP000256621">
    <property type="component" value="Chromosome"/>
</dbReference>
<keyword evidence="3" id="KW-0808">Transferase</keyword>
<keyword evidence="2" id="KW-0597">Phosphoprotein</keyword>
<dbReference type="InterPro" id="IPR025201">
    <property type="entry name" value="KdpD_TM"/>
</dbReference>
<evidence type="ECO:0000256" key="1">
    <source>
        <dbReference type="ARBA" id="ARBA00004141"/>
    </source>
</evidence>
<accession>A0A2B7IC39</accession>
<dbReference type="EMBL" id="CP031442">
    <property type="protein sequence ID" value="AXM06674.1"/>
    <property type="molecule type" value="Genomic_DNA"/>
</dbReference>
<evidence type="ECO:0000256" key="7">
    <source>
        <dbReference type="ARBA" id="ARBA00022840"/>
    </source>
</evidence>
<dbReference type="OMA" id="DYAPHAD"/>
<evidence type="ECO:0000313" key="16">
    <source>
        <dbReference type="Proteomes" id="UP000256621"/>
    </source>
</evidence>
<keyword evidence="10 11" id="KW-0472">Membrane</keyword>
<evidence type="ECO:0000256" key="6">
    <source>
        <dbReference type="ARBA" id="ARBA00022777"/>
    </source>
</evidence>
<evidence type="ECO:0000256" key="3">
    <source>
        <dbReference type="ARBA" id="ARBA00022679"/>
    </source>
</evidence>
<evidence type="ECO:0000256" key="11">
    <source>
        <dbReference type="SAM" id="Phobius"/>
    </source>
</evidence>
<evidence type="ECO:0000256" key="10">
    <source>
        <dbReference type="ARBA" id="ARBA00023136"/>
    </source>
</evidence>
<dbReference type="GO" id="GO:0005524">
    <property type="term" value="F:ATP binding"/>
    <property type="evidence" value="ECO:0007669"/>
    <property type="project" value="UniProtKB-KW"/>
</dbReference>